<name>A0ABQ1I036_9ALTE</name>
<evidence type="ECO:0000256" key="1">
    <source>
        <dbReference type="SAM" id="SignalP"/>
    </source>
</evidence>
<feature type="signal peptide" evidence="1">
    <location>
        <begin position="1"/>
        <end position="20"/>
    </location>
</feature>
<dbReference type="EMBL" id="BMDY01000003">
    <property type="protein sequence ID" value="GGA96097.1"/>
    <property type="molecule type" value="Genomic_DNA"/>
</dbReference>
<organism evidence="2 3">
    <name type="scientific">Agarivorans gilvus</name>
    <dbReference type="NCBI Taxonomy" id="680279"/>
    <lineage>
        <taxon>Bacteria</taxon>
        <taxon>Pseudomonadati</taxon>
        <taxon>Pseudomonadota</taxon>
        <taxon>Gammaproteobacteria</taxon>
        <taxon>Alteromonadales</taxon>
        <taxon>Alteromonadaceae</taxon>
        <taxon>Agarivorans</taxon>
    </lineage>
</organism>
<dbReference type="RefSeq" id="WP_055732858.1">
    <property type="nucleotide sequence ID" value="NZ_BMDY01000003.1"/>
</dbReference>
<evidence type="ECO:0000313" key="3">
    <source>
        <dbReference type="Proteomes" id="UP000651977"/>
    </source>
</evidence>
<comment type="caution">
    <text evidence="2">The sequence shown here is derived from an EMBL/GenBank/DDBJ whole genome shotgun (WGS) entry which is preliminary data.</text>
</comment>
<evidence type="ECO:0008006" key="4">
    <source>
        <dbReference type="Google" id="ProtNLM"/>
    </source>
</evidence>
<accession>A0ABQ1I036</accession>
<keyword evidence="3" id="KW-1185">Reference proteome</keyword>
<evidence type="ECO:0000313" key="2">
    <source>
        <dbReference type="EMBL" id="GGA96097.1"/>
    </source>
</evidence>
<protein>
    <recommendedName>
        <fullName evidence="4">MSHA biogenesis protein MshK</fullName>
    </recommendedName>
</protein>
<sequence length="109" mass="11817">MVKQLIIFCFVVIFGMPVLAQTDPTAPPVAQRSVNKKSTAVLPSLQAVIQDGQQSGAILNQQFVALKESVSGYTLTRVGHDHVVLARAGKHYKIQLDKVSVKQFTGQGQ</sequence>
<reference evidence="3" key="1">
    <citation type="journal article" date="2019" name="Int. J. Syst. Evol. Microbiol.">
        <title>The Global Catalogue of Microorganisms (GCM) 10K type strain sequencing project: providing services to taxonomists for standard genome sequencing and annotation.</title>
        <authorList>
            <consortium name="The Broad Institute Genomics Platform"/>
            <consortium name="The Broad Institute Genome Sequencing Center for Infectious Disease"/>
            <person name="Wu L."/>
            <person name="Ma J."/>
        </authorList>
    </citation>
    <scope>NUCLEOTIDE SEQUENCE [LARGE SCALE GENOMIC DNA]</scope>
    <source>
        <strain evidence="3">CGMCC 1.10131</strain>
    </source>
</reference>
<feature type="chain" id="PRO_5047281215" description="MSHA biogenesis protein MshK" evidence="1">
    <location>
        <begin position="21"/>
        <end position="109"/>
    </location>
</feature>
<gene>
    <name evidence="2" type="ORF">GCM10007414_06240</name>
</gene>
<proteinExistence type="predicted"/>
<keyword evidence="1" id="KW-0732">Signal</keyword>
<dbReference type="Proteomes" id="UP000651977">
    <property type="component" value="Unassembled WGS sequence"/>
</dbReference>